<proteinExistence type="predicted"/>
<dbReference type="SUPFAM" id="SSF48317">
    <property type="entry name" value="Acid phosphatase/Vanadium-dependent haloperoxidase"/>
    <property type="match status" value="1"/>
</dbReference>
<evidence type="ECO:0000313" key="4">
    <source>
        <dbReference type="Proteomes" id="UP000320585"/>
    </source>
</evidence>
<organism evidence="3 4">
    <name type="scientific">Dialister hominis</name>
    <dbReference type="NCBI Taxonomy" id="2582419"/>
    <lineage>
        <taxon>Bacteria</taxon>
        <taxon>Bacillati</taxon>
        <taxon>Bacillota</taxon>
        <taxon>Negativicutes</taxon>
        <taxon>Veillonellales</taxon>
        <taxon>Veillonellaceae</taxon>
        <taxon>Dialister</taxon>
    </lineage>
</organism>
<dbReference type="InterPro" id="IPR036938">
    <property type="entry name" value="PAP2/HPO_sf"/>
</dbReference>
<name>A0A8D4UTJ5_9FIRM</name>
<dbReference type="GeneID" id="92715566"/>
<evidence type="ECO:0000259" key="2">
    <source>
        <dbReference type="SMART" id="SM00014"/>
    </source>
</evidence>
<dbReference type="RefSeq" id="WP_022381810.1">
    <property type="nucleotide sequence ID" value="NZ_AP019697.1"/>
</dbReference>
<dbReference type="EMBL" id="AP019697">
    <property type="protein sequence ID" value="BBK24405.1"/>
    <property type="molecule type" value="Genomic_DNA"/>
</dbReference>
<feature type="domain" description="Phosphatidic acid phosphatase type 2/haloperoxidase" evidence="2">
    <location>
        <begin position="57"/>
        <end position="166"/>
    </location>
</feature>
<dbReference type="PANTHER" id="PTHR14969">
    <property type="entry name" value="SPHINGOSINE-1-PHOSPHATE PHOSPHOHYDROLASE"/>
    <property type="match status" value="1"/>
</dbReference>
<keyword evidence="1" id="KW-0472">Membrane</keyword>
<dbReference type="KEGG" id="dho:Dia5BBH33_03400"/>
<accession>A0A8D4UTJ5</accession>
<protein>
    <submittedName>
        <fullName evidence="3">Undecaprenyl-diphosphatase</fullName>
    </submittedName>
</protein>
<evidence type="ECO:0000256" key="1">
    <source>
        <dbReference type="SAM" id="Phobius"/>
    </source>
</evidence>
<dbReference type="InterPro" id="IPR000326">
    <property type="entry name" value="PAP2/HPO"/>
</dbReference>
<gene>
    <name evidence="3" type="ORF">Dia5BBH33_03400</name>
</gene>
<dbReference type="AlphaFoldDB" id="A0A8D4UTJ5"/>
<keyword evidence="1" id="KW-0812">Transmembrane</keyword>
<keyword evidence="4" id="KW-1185">Reference proteome</keyword>
<dbReference type="Proteomes" id="UP000320585">
    <property type="component" value="Chromosome"/>
</dbReference>
<dbReference type="Gene3D" id="1.20.144.10">
    <property type="entry name" value="Phosphatidic acid phosphatase type 2/haloperoxidase"/>
    <property type="match status" value="1"/>
</dbReference>
<feature type="transmembrane region" description="Helical" evidence="1">
    <location>
        <begin position="27"/>
        <end position="45"/>
    </location>
</feature>
<evidence type="ECO:0000313" key="3">
    <source>
        <dbReference type="EMBL" id="BBK24405.1"/>
    </source>
</evidence>
<keyword evidence="1" id="KW-1133">Transmembrane helix</keyword>
<reference evidence="4" key="1">
    <citation type="submission" date="2019-05" db="EMBL/GenBank/DDBJ databases">
        <title>Complete genome sequencing of Dialister sp. strain 5BBH33.</title>
        <authorList>
            <person name="Sakamoto M."/>
            <person name="Murakami T."/>
            <person name="Mori H."/>
        </authorList>
    </citation>
    <scope>NUCLEOTIDE SEQUENCE [LARGE SCALE GENOMIC DNA]</scope>
    <source>
        <strain evidence="4">5BBH33</strain>
    </source>
</reference>
<dbReference type="Pfam" id="PF01569">
    <property type="entry name" value="PAP2"/>
    <property type="match status" value="1"/>
</dbReference>
<dbReference type="SMART" id="SM00014">
    <property type="entry name" value="acidPPc"/>
    <property type="match status" value="1"/>
</dbReference>
<dbReference type="OrthoDB" id="9789113at2"/>
<dbReference type="PANTHER" id="PTHR14969:SF13">
    <property type="entry name" value="AT30094P"/>
    <property type="match status" value="1"/>
</dbReference>
<feature type="transmembrane region" description="Helical" evidence="1">
    <location>
        <begin position="57"/>
        <end position="76"/>
    </location>
</feature>
<sequence length="195" mass="21345">MNADLKAAVKINSLAGKVRPFDLMMDLITRYGHWAFVIYGLLLWFTPGKTREDRRNACVSAFIGVCIASLISYAIGRVWKRERPFRESPQIWNFTGHRANASFPSNHTMNGCVVAMELLRHNTKGSKLMAVLAGILAFSRVFAGMHYPSDVLGGAAIAAIVHKAVHMPAVSALTGALAAFGSWLSDDLVRKVTGR</sequence>